<name>A0A7W6LNB2_9HYPH</name>
<proteinExistence type="predicted"/>
<comment type="caution">
    <text evidence="2">The sequence shown here is derived from an EMBL/GenBank/DDBJ whole genome shotgun (WGS) entry which is preliminary data.</text>
</comment>
<evidence type="ECO:0000256" key="1">
    <source>
        <dbReference type="SAM" id="MobiDB-lite"/>
    </source>
</evidence>
<sequence length="112" mass="12266">MGNIDTQTFPPTSCTAWEDCNHDGVCHDRQQCKAIGPNEPSDNGDEDACVVCGEHLEDGDLVYWSTNDDGHMHAECATSYVDDDGKETDAPPKPMKFRANPSPQPKNLSEGR</sequence>
<accession>A0A7W6LNB2</accession>
<feature type="region of interest" description="Disordered" evidence="1">
    <location>
        <begin position="80"/>
        <end position="112"/>
    </location>
</feature>
<evidence type="ECO:0000313" key="2">
    <source>
        <dbReference type="EMBL" id="MBB4146246.1"/>
    </source>
</evidence>
<keyword evidence="3" id="KW-1185">Reference proteome</keyword>
<dbReference type="EMBL" id="JACIEC010000034">
    <property type="protein sequence ID" value="MBB4146246.1"/>
    <property type="molecule type" value="Genomic_DNA"/>
</dbReference>
<organism evidence="2 3">
    <name type="scientific">Rhizobium rhizoryzae</name>
    <dbReference type="NCBI Taxonomy" id="451876"/>
    <lineage>
        <taxon>Bacteria</taxon>
        <taxon>Pseudomonadati</taxon>
        <taxon>Pseudomonadota</taxon>
        <taxon>Alphaproteobacteria</taxon>
        <taxon>Hyphomicrobiales</taxon>
        <taxon>Rhizobiaceae</taxon>
        <taxon>Rhizobium/Agrobacterium group</taxon>
        <taxon>Rhizobium</taxon>
    </lineage>
</organism>
<reference evidence="2 3" key="1">
    <citation type="submission" date="2020-08" db="EMBL/GenBank/DDBJ databases">
        <title>Genomic Encyclopedia of Type Strains, Phase IV (KMG-IV): sequencing the most valuable type-strain genomes for metagenomic binning, comparative biology and taxonomic classification.</title>
        <authorList>
            <person name="Goeker M."/>
        </authorList>
    </citation>
    <scope>NUCLEOTIDE SEQUENCE [LARGE SCALE GENOMIC DNA]</scope>
    <source>
        <strain evidence="2 3">DSM 29514</strain>
    </source>
</reference>
<gene>
    <name evidence="2" type="ORF">GGQ72_004822</name>
</gene>
<evidence type="ECO:0000313" key="3">
    <source>
        <dbReference type="Proteomes" id="UP000519897"/>
    </source>
</evidence>
<protein>
    <submittedName>
        <fullName evidence="2">Uncharacterized protein</fullName>
    </submittedName>
</protein>
<dbReference type="Proteomes" id="UP000519897">
    <property type="component" value="Unassembled WGS sequence"/>
</dbReference>
<dbReference type="RefSeq" id="WP_165130384.1">
    <property type="nucleotide sequence ID" value="NZ_CP049247.1"/>
</dbReference>
<dbReference type="AlphaFoldDB" id="A0A7W6LNB2"/>